<dbReference type="CDD" id="cd00609">
    <property type="entry name" value="AAT_like"/>
    <property type="match status" value="1"/>
</dbReference>
<dbReference type="InterPro" id="IPR004839">
    <property type="entry name" value="Aminotransferase_I/II_large"/>
</dbReference>
<dbReference type="Proteomes" id="UP000777784">
    <property type="component" value="Unassembled WGS sequence"/>
</dbReference>
<dbReference type="GO" id="GO:0030170">
    <property type="term" value="F:pyridoxal phosphate binding"/>
    <property type="evidence" value="ECO:0007669"/>
    <property type="project" value="InterPro"/>
</dbReference>
<dbReference type="PANTHER" id="PTHR42790">
    <property type="entry name" value="AMINOTRANSFERASE"/>
    <property type="match status" value="1"/>
</dbReference>
<reference evidence="8" key="1">
    <citation type="submission" date="2021-05" db="EMBL/GenBank/DDBJ databases">
        <title>Energy efficiency and biological interactions define the core microbiome of deep oligotrophic groundwater.</title>
        <authorList>
            <person name="Mehrshad M."/>
            <person name="Lopez-Fernandez M."/>
            <person name="Bell E."/>
            <person name="Bernier-Latmani R."/>
            <person name="Bertilsson S."/>
            <person name="Dopson M."/>
        </authorList>
    </citation>
    <scope>NUCLEOTIDE SEQUENCE</scope>
    <source>
        <strain evidence="8">Modern_marine.mb.64</strain>
    </source>
</reference>
<dbReference type="InterPro" id="IPR015424">
    <property type="entry name" value="PyrdxlP-dep_Trfase"/>
</dbReference>
<evidence type="ECO:0000256" key="1">
    <source>
        <dbReference type="ARBA" id="ARBA00001933"/>
    </source>
</evidence>
<dbReference type="Gene3D" id="3.40.640.10">
    <property type="entry name" value="Type I PLP-dependent aspartate aminotransferase-like (Major domain)"/>
    <property type="match status" value="1"/>
</dbReference>
<evidence type="ECO:0000259" key="7">
    <source>
        <dbReference type="Pfam" id="PF00155"/>
    </source>
</evidence>
<dbReference type="InterPro" id="IPR015422">
    <property type="entry name" value="PyrdxlP-dep_Trfase_small"/>
</dbReference>
<comment type="cofactor">
    <cofactor evidence="1">
        <name>pyridoxal 5'-phosphate</name>
        <dbReference type="ChEBI" id="CHEBI:597326"/>
    </cofactor>
</comment>
<accession>A0A948RV03</accession>
<feature type="domain" description="Aminotransferase class I/classII large" evidence="7">
    <location>
        <begin position="55"/>
        <end position="404"/>
    </location>
</feature>
<name>A0A948RV03_UNCEI</name>
<evidence type="ECO:0000313" key="8">
    <source>
        <dbReference type="EMBL" id="MBU2690073.1"/>
    </source>
</evidence>
<evidence type="ECO:0000313" key="9">
    <source>
        <dbReference type="Proteomes" id="UP000777784"/>
    </source>
</evidence>
<keyword evidence="4 8" id="KW-0032">Aminotransferase</keyword>
<sequence length="416" mass="46300">MMLDLQRRLANRARGKEPSIIRELLKYLKIDGMISLGGGYPNPDTFVFKQVDVQFKDGTKAALEGKDLITASQYGPSDAHAGLRRELIDWHRGKDGVTLDESQIVVLNGSQEGLFIMAYLFAEAEDSIVVSEPTYPGALASFKSFTKNFVSVPLDVNGMDTSALASKLSVLSSQGKPMPKFIYTIPNGHNPGGVGLSQDRKKQMLELASKYDLLICEDDPYQLVRLDDNPPGASLQSMDTEGRVVRLDSFSKIFAPGLRIGYASGPADIVKQILYFKQCSNLHTSMFIQALLHQYLTTGGHDGFRVHIRKNCDFYRRNRDAMMAAAHEYLPSEVTYNVPNEGMFIWFVLPKDCNANRMIEEQCESLKVLLVPGGAFSTQGGLQNCMRASFSMVSPEQIHEGMKRFGEMVKVELERS</sequence>
<evidence type="ECO:0000256" key="3">
    <source>
        <dbReference type="ARBA" id="ARBA00011738"/>
    </source>
</evidence>
<protein>
    <submittedName>
        <fullName evidence="8">PLP-dependent aminotransferase family protein</fullName>
    </submittedName>
</protein>
<evidence type="ECO:0000256" key="2">
    <source>
        <dbReference type="ARBA" id="ARBA00007441"/>
    </source>
</evidence>
<evidence type="ECO:0000256" key="5">
    <source>
        <dbReference type="ARBA" id="ARBA00022679"/>
    </source>
</evidence>
<dbReference type="SUPFAM" id="SSF53383">
    <property type="entry name" value="PLP-dependent transferases"/>
    <property type="match status" value="1"/>
</dbReference>
<proteinExistence type="inferred from homology"/>
<dbReference type="GO" id="GO:1901605">
    <property type="term" value="P:alpha-amino acid metabolic process"/>
    <property type="evidence" value="ECO:0007669"/>
    <property type="project" value="TreeGrafter"/>
</dbReference>
<dbReference type="AlphaFoldDB" id="A0A948RV03"/>
<gene>
    <name evidence="8" type="ORF">KJ970_04035</name>
</gene>
<organism evidence="8 9">
    <name type="scientific">Eiseniibacteriota bacterium</name>
    <dbReference type="NCBI Taxonomy" id="2212470"/>
    <lineage>
        <taxon>Bacteria</taxon>
        <taxon>Candidatus Eiseniibacteriota</taxon>
    </lineage>
</organism>
<dbReference type="Gene3D" id="3.90.1150.10">
    <property type="entry name" value="Aspartate Aminotransferase, domain 1"/>
    <property type="match status" value="1"/>
</dbReference>
<comment type="subunit">
    <text evidence="3">Homodimer.</text>
</comment>
<evidence type="ECO:0000256" key="6">
    <source>
        <dbReference type="ARBA" id="ARBA00022898"/>
    </source>
</evidence>
<dbReference type="EMBL" id="JAHJDP010000023">
    <property type="protein sequence ID" value="MBU2690073.1"/>
    <property type="molecule type" value="Genomic_DNA"/>
</dbReference>
<comment type="similarity">
    <text evidence="2">Belongs to the class-I pyridoxal-phosphate-dependent aminotransferase family.</text>
</comment>
<dbReference type="InterPro" id="IPR015421">
    <property type="entry name" value="PyrdxlP-dep_Trfase_major"/>
</dbReference>
<dbReference type="GO" id="GO:0008483">
    <property type="term" value="F:transaminase activity"/>
    <property type="evidence" value="ECO:0007669"/>
    <property type="project" value="UniProtKB-KW"/>
</dbReference>
<comment type="caution">
    <text evidence="8">The sequence shown here is derived from an EMBL/GenBank/DDBJ whole genome shotgun (WGS) entry which is preliminary data.</text>
</comment>
<keyword evidence="5" id="KW-0808">Transferase</keyword>
<dbReference type="PANTHER" id="PTHR42790:SF19">
    <property type="entry name" value="KYNURENINE_ALPHA-AMINOADIPATE AMINOTRANSFERASE, MITOCHONDRIAL"/>
    <property type="match status" value="1"/>
</dbReference>
<dbReference type="InterPro" id="IPR050859">
    <property type="entry name" value="Class-I_PLP-dep_aminotransf"/>
</dbReference>
<keyword evidence="6" id="KW-0663">Pyridoxal phosphate</keyword>
<dbReference type="Pfam" id="PF00155">
    <property type="entry name" value="Aminotran_1_2"/>
    <property type="match status" value="1"/>
</dbReference>
<dbReference type="FunFam" id="3.40.640.10:FF:000053">
    <property type="entry name" value="Aminotransferase, class I"/>
    <property type="match status" value="1"/>
</dbReference>
<evidence type="ECO:0000256" key="4">
    <source>
        <dbReference type="ARBA" id="ARBA00022576"/>
    </source>
</evidence>